<evidence type="ECO:0000313" key="8">
    <source>
        <dbReference type="Proteomes" id="UP000019140"/>
    </source>
</evidence>
<sequence>MSFSWPAVLTLWWRELNRFRRQRSRWMSALTQPLVFWLLLGGGLSASFRPSGVPDSMGYLEYFYPGVIVLVMLFTSIFATIAVVEDRREGFLQGVLVAPVSRASIVMGQALGSATLAWLQGVIFLILAPLASIPLSPASVLSVAAVLACLAFGLTNLGLIIAWRMQSTQGFHAIMNLILMPIWLLSGAFFPVSGVPIWLEWLMRI</sequence>
<keyword evidence="3 5" id="KW-1133">Transmembrane helix</keyword>
<accession>W4MA26</accession>
<dbReference type="PRINTS" id="PR00164">
    <property type="entry name" value="ABC2TRNSPORT"/>
</dbReference>
<dbReference type="EMBL" id="AZHX01000684">
    <property type="protein sequence ID" value="ETX06477.1"/>
    <property type="molecule type" value="Genomic_DNA"/>
</dbReference>
<dbReference type="Proteomes" id="UP000019140">
    <property type="component" value="Unassembled WGS sequence"/>
</dbReference>
<comment type="subcellular location">
    <subcellularLocation>
        <location evidence="5">Cell membrane</location>
        <topology evidence="5">Multi-pass membrane protein</topology>
    </subcellularLocation>
    <subcellularLocation>
        <location evidence="1">Membrane</location>
        <topology evidence="1">Multi-pass membrane protein</topology>
    </subcellularLocation>
</comment>
<dbReference type="GO" id="GO:0140359">
    <property type="term" value="F:ABC-type transporter activity"/>
    <property type="evidence" value="ECO:0007669"/>
    <property type="project" value="InterPro"/>
</dbReference>
<evidence type="ECO:0000259" key="6">
    <source>
        <dbReference type="PROSITE" id="PS51012"/>
    </source>
</evidence>
<comment type="similarity">
    <text evidence="5">Belongs to the ABC-2 integral membrane protein family.</text>
</comment>
<evidence type="ECO:0000256" key="3">
    <source>
        <dbReference type="ARBA" id="ARBA00022989"/>
    </source>
</evidence>
<feature type="transmembrane region" description="Helical" evidence="5">
    <location>
        <begin position="105"/>
        <end position="128"/>
    </location>
</feature>
<reference evidence="7 8" key="1">
    <citation type="journal article" date="2014" name="Nature">
        <title>An environmental bacterial taxon with a large and distinct metabolic repertoire.</title>
        <authorList>
            <person name="Wilson M.C."/>
            <person name="Mori T."/>
            <person name="Ruckert C."/>
            <person name="Uria A.R."/>
            <person name="Helf M.J."/>
            <person name="Takada K."/>
            <person name="Gernert C."/>
            <person name="Steffens U.A."/>
            <person name="Heycke N."/>
            <person name="Schmitt S."/>
            <person name="Rinke C."/>
            <person name="Helfrich E.J."/>
            <person name="Brachmann A.O."/>
            <person name="Gurgui C."/>
            <person name="Wakimoto T."/>
            <person name="Kracht M."/>
            <person name="Crusemann M."/>
            <person name="Hentschel U."/>
            <person name="Abe I."/>
            <person name="Matsunaga S."/>
            <person name="Kalinowski J."/>
            <person name="Takeyama H."/>
            <person name="Piel J."/>
        </authorList>
    </citation>
    <scope>NUCLEOTIDE SEQUENCE [LARGE SCALE GENOMIC DNA]</scope>
    <source>
        <strain evidence="8">TSY2</strain>
    </source>
</reference>
<keyword evidence="8" id="KW-1185">Reference proteome</keyword>
<dbReference type="PANTHER" id="PTHR43229:SF2">
    <property type="entry name" value="NODULATION PROTEIN J"/>
    <property type="match status" value="1"/>
</dbReference>
<evidence type="ECO:0000256" key="2">
    <source>
        <dbReference type="ARBA" id="ARBA00022692"/>
    </source>
</evidence>
<dbReference type="GO" id="GO:0043190">
    <property type="term" value="C:ATP-binding cassette (ABC) transporter complex"/>
    <property type="evidence" value="ECO:0007669"/>
    <property type="project" value="InterPro"/>
</dbReference>
<organism evidence="7 8">
    <name type="scientific">Candidatus Entotheonella gemina</name>
    <dbReference type="NCBI Taxonomy" id="1429439"/>
    <lineage>
        <taxon>Bacteria</taxon>
        <taxon>Pseudomonadati</taxon>
        <taxon>Nitrospinota/Tectimicrobiota group</taxon>
        <taxon>Candidatus Tectimicrobiota</taxon>
        <taxon>Candidatus Entotheonellia</taxon>
        <taxon>Candidatus Entotheonellales</taxon>
        <taxon>Candidatus Entotheonellaceae</taxon>
        <taxon>Candidatus Entotheonella</taxon>
    </lineage>
</organism>
<protein>
    <recommendedName>
        <fullName evidence="5">Transport permease protein</fullName>
    </recommendedName>
</protein>
<dbReference type="InterPro" id="IPR047817">
    <property type="entry name" value="ABC2_TM_bact-type"/>
</dbReference>
<gene>
    <name evidence="7" type="ORF">ETSY2_16830</name>
</gene>
<evidence type="ECO:0000313" key="7">
    <source>
        <dbReference type="EMBL" id="ETX06477.1"/>
    </source>
</evidence>
<dbReference type="InterPro" id="IPR051784">
    <property type="entry name" value="Nod_factor_ABC_transporter"/>
</dbReference>
<dbReference type="Pfam" id="PF01061">
    <property type="entry name" value="ABC2_membrane"/>
    <property type="match status" value="1"/>
</dbReference>
<dbReference type="PROSITE" id="PS51012">
    <property type="entry name" value="ABC_TM2"/>
    <property type="match status" value="1"/>
</dbReference>
<feature type="transmembrane region" description="Helical" evidence="5">
    <location>
        <begin position="62"/>
        <end position="84"/>
    </location>
</feature>
<evidence type="ECO:0000256" key="1">
    <source>
        <dbReference type="ARBA" id="ARBA00004141"/>
    </source>
</evidence>
<name>W4MA26_9BACT</name>
<dbReference type="AlphaFoldDB" id="W4MA26"/>
<keyword evidence="2 5" id="KW-0812">Transmembrane</keyword>
<keyword evidence="5" id="KW-0813">Transport</keyword>
<dbReference type="InterPro" id="IPR013525">
    <property type="entry name" value="ABC2_TM"/>
</dbReference>
<evidence type="ECO:0000256" key="4">
    <source>
        <dbReference type="ARBA" id="ARBA00023136"/>
    </source>
</evidence>
<comment type="caution">
    <text evidence="5">Lacks conserved residue(s) required for the propagation of feature annotation.</text>
</comment>
<dbReference type="PANTHER" id="PTHR43229">
    <property type="entry name" value="NODULATION PROTEIN J"/>
    <property type="match status" value="1"/>
</dbReference>
<proteinExistence type="inferred from homology"/>
<dbReference type="InterPro" id="IPR000412">
    <property type="entry name" value="ABC_2_transport"/>
</dbReference>
<evidence type="ECO:0000256" key="5">
    <source>
        <dbReference type="RuleBase" id="RU361157"/>
    </source>
</evidence>
<keyword evidence="5" id="KW-1003">Cell membrane</keyword>
<comment type="caution">
    <text evidence="7">The sequence shown here is derived from an EMBL/GenBank/DDBJ whole genome shotgun (WGS) entry which is preliminary data.</text>
</comment>
<keyword evidence="4 5" id="KW-0472">Membrane</keyword>
<dbReference type="HOGENOM" id="CLU_039483_2_3_7"/>
<feature type="transmembrane region" description="Helical" evidence="5">
    <location>
        <begin position="140"/>
        <end position="162"/>
    </location>
</feature>
<feature type="non-terminal residue" evidence="7">
    <location>
        <position position="205"/>
    </location>
</feature>
<feature type="domain" description="ABC transmembrane type-2" evidence="6">
    <location>
        <begin position="24"/>
        <end position="205"/>
    </location>
</feature>
<feature type="transmembrane region" description="Helical" evidence="5">
    <location>
        <begin position="174"/>
        <end position="199"/>
    </location>
</feature>